<dbReference type="Proteomes" id="UP000323824">
    <property type="component" value="Chromosome"/>
</dbReference>
<protein>
    <submittedName>
        <fullName evidence="2">DUF1987 domain-containing protein</fullName>
    </submittedName>
</protein>
<gene>
    <name evidence="2" type="ORF">EW093_06710</name>
</gene>
<dbReference type="KEGG" id="sper:EW093_06710"/>
<dbReference type="OrthoDB" id="5297629at2"/>
<reference evidence="2 3" key="1">
    <citation type="submission" date="2019-02" db="EMBL/GenBank/DDBJ databases">
        <authorList>
            <person name="Fomenkov A."/>
            <person name="Dubinina G."/>
            <person name="Grabovich M."/>
            <person name="Vincze T."/>
            <person name="Roberts R.J."/>
        </authorList>
    </citation>
    <scope>NUCLEOTIDE SEQUENCE [LARGE SCALE GENOMIC DNA]</scope>
    <source>
        <strain evidence="2 3">P</strain>
    </source>
</reference>
<evidence type="ECO:0000259" key="1">
    <source>
        <dbReference type="Pfam" id="PF09345"/>
    </source>
</evidence>
<feature type="domain" description="SiaC family regulatory phosphoprotein" evidence="1">
    <location>
        <begin position="7"/>
        <end position="119"/>
    </location>
</feature>
<evidence type="ECO:0000313" key="2">
    <source>
        <dbReference type="EMBL" id="QEN04399.1"/>
    </source>
</evidence>
<organism evidence="2 3">
    <name type="scientific">Thiospirochaeta perfilievii</name>
    <dbReference type="NCBI Taxonomy" id="252967"/>
    <lineage>
        <taxon>Bacteria</taxon>
        <taxon>Pseudomonadati</taxon>
        <taxon>Spirochaetota</taxon>
        <taxon>Spirochaetia</taxon>
        <taxon>Spirochaetales</taxon>
        <taxon>Spirochaetaceae</taxon>
        <taxon>Thiospirochaeta</taxon>
    </lineage>
</organism>
<proteinExistence type="predicted"/>
<name>A0A5C1QBZ0_9SPIO</name>
<dbReference type="InterPro" id="IPR018530">
    <property type="entry name" value="SiaC"/>
</dbReference>
<accession>A0A5C1QBZ0</accession>
<dbReference type="EMBL" id="CP035807">
    <property type="protein sequence ID" value="QEN04399.1"/>
    <property type="molecule type" value="Genomic_DNA"/>
</dbReference>
<dbReference type="Pfam" id="PF09345">
    <property type="entry name" value="SiaC"/>
    <property type="match status" value="1"/>
</dbReference>
<reference evidence="2 3" key="2">
    <citation type="submission" date="2019-09" db="EMBL/GenBank/DDBJ databases">
        <title>Complete Genome Sequence and Methylome Analysis of free living Spirochaetas.</title>
        <authorList>
            <person name="Leshcheva N."/>
            <person name="Mikheeva N."/>
        </authorList>
    </citation>
    <scope>NUCLEOTIDE SEQUENCE [LARGE SCALE GENOMIC DNA]</scope>
    <source>
        <strain evidence="2 3">P</strain>
    </source>
</reference>
<dbReference type="AlphaFoldDB" id="A0A5C1QBZ0"/>
<evidence type="ECO:0000313" key="3">
    <source>
        <dbReference type="Proteomes" id="UP000323824"/>
    </source>
</evidence>
<keyword evidence="3" id="KW-1185">Reference proteome</keyword>
<sequence>MIDIPLGKSTPRVLLDDKNKKFIIEGQSYPENSSAFYEPIIRWFNAYLQEDNRALELIVKLLYLNTSSTKAMFYIFDLLDEAYKKGHDIKIQWLYDKENEMARDTGEELLEDLVLPYSIVVSE</sequence>
<dbReference type="RefSeq" id="WP_149567646.1">
    <property type="nucleotide sequence ID" value="NZ_CP035807.1"/>
</dbReference>